<feature type="transmembrane region" description="Helical" evidence="1">
    <location>
        <begin position="100"/>
        <end position="117"/>
    </location>
</feature>
<comment type="caution">
    <text evidence="3">The sequence shown here is derived from an EMBL/GenBank/DDBJ whole genome shotgun (WGS) entry which is preliminary data.</text>
</comment>
<name>A0ABW4LXL6_9BACI</name>
<feature type="transmembrane region" description="Helical" evidence="1">
    <location>
        <begin position="239"/>
        <end position="260"/>
    </location>
</feature>
<gene>
    <name evidence="3" type="ORF">ACFSCX_25560</name>
</gene>
<feature type="transmembrane region" description="Helical" evidence="1">
    <location>
        <begin position="215"/>
        <end position="234"/>
    </location>
</feature>
<keyword evidence="4" id="KW-1185">Reference proteome</keyword>
<dbReference type="EMBL" id="JBHUEM010000060">
    <property type="protein sequence ID" value="MFD1739837.1"/>
    <property type="molecule type" value="Genomic_DNA"/>
</dbReference>
<feature type="domain" description="CAAX prenyl protease 2/Lysostaphin resistance protein A-like" evidence="2">
    <location>
        <begin position="142"/>
        <end position="251"/>
    </location>
</feature>
<evidence type="ECO:0000256" key="1">
    <source>
        <dbReference type="SAM" id="Phobius"/>
    </source>
</evidence>
<proteinExistence type="predicted"/>
<evidence type="ECO:0000313" key="4">
    <source>
        <dbReference type="Proteomes" id="UP001597214"/>
    </source>
</evidence>
<evidence type="ECO:0000259" key="2">
    <source>
        <dbReference type="Pfam" id="PF02517"/>
    </source>
</evidence>
<dbReference type="InterPro" id="IPR003675">
    <property type="entry name" value="Rce1/LyrA-like_dom"/>
</dbReference>
<protein>
    <submittedName>
        <fullName evidence="3">Type II CAAX prenyl endopeptidase Rce1 family protein</fullName>
    </submittedName>
</protein>
<feature type="transmembrane region" description="Helical" evidence="1">
    <location>
        <begin position="49"/>
        <end position="74"/>
    </location>
</feature>
<feature type="transmembrane region" description="Helical" evidence="1">
    <location>
        <begin position="182"/>
        <end position="203"/>
    </location>
</feature>
<sequence>MKASIKQNILLSFVFSMFSVVAILVLLWVQGITPSNLPEGVEIPEISPVLIMVVSSIQFFITTFVMSLVGLTLAPKVNLHLPFFQSLVDKSNTFTWSRKWIIISILGGCIGFISLALMDKYVFQPFVPEFGEVAETVWYKGLLAGVLYGGIWEEIAIRLFLMTLIIWIVSKIFRKKADNIPAWVYWFGIIFAAIMFGIGHLPATQALVGTLTTAIVIRAIVLNGVIGVFCGYLYWKKGLIYAIIAHAFVHIFHYGILVHIL</sequence>
<keyword evidence="1" id="KW-0472">Membrane</keyword>
<feature type="transmembrane region" description="Helical" evidence="1">
    <location>
        <begin position="137"/>
        <end position="170"/>
    </location>
</feature>
<feature type="transmembrane region" description="Helical" evidence="1">
    <location>
        <begin position="9"/>
        <end position="29"/>
    </location>
</feature>
<dbReference type="Proteomes" id="UP001597214">
    <property type="component" value="Unassembled WGS sequence"/>
</dbReference>
<reference evidence="4" key="1">
    <citation type="journal article" date="2019" name="Int. J. Syst. Evol. Microbiol.">
        <title>The Global Catalogue of Microorganisms (GCM) 10K type strain sequencing project: providing services to taxonomists for standard genome sequencing and annotation.</title>
        <authorList>
            <consortium name="The Broad Institute Genomics Platform"/>
            <consortium name="The Broad Institute Genome Sequencing Center for Infectious Disease"/>
            <person name="Wu L."/>
            <person name="Ma J."/>
        </authorList>
    </citation>
    <scope>NUCLEOTIDE SEQUENCE [LARGE SCALE GENOMIC DNA]</scope>
    <source>
        <strain evidence="4">CCUG 49339</strain>
    </source>
</reference>
<evidence type="ECO:0000313" key="3">
    <source>
        <dbReference type="EMBL" id="MFD1739837.1"/>
    </source>
</evidence>
<keyword evidence="1" id="KW-1133">Transmembrane helix</keyword>
<accession>A0ABW4LXL6</accession>
<dbReference type="RefSeq" id="WP_377931102.1">
    <property type="nucleotide sequence ID" value="NZ_JBHUEM010000060.1"/>
</dbReference>
<dbReference type="Pfam" id="PF02517">
    <property type="entry name" value="Rce1-like"/>
    <property type="match status" value="1"/>
</dbReference>
<keyword evidence="1" id="KW-0812">Transmembrane</keyword>
<organism evidence="3 4">
    <name type="scientific">Bacillus salitolerans</name>
    <dbReference type="NCBI Taxonomy" id="1437434"/>
    <lineage>
        <taxon>Bacteria</taxon>
        <taxon>Bacillati</taxon>
        <taxon>Bacillota</taxon>
        <taxon>Bacilli</taxon>
        <taxon>Bacillales</taxon>
        <taxon>Bacillaceae</taxon>
        <taxon>Bacillus</taxon>
    </lineage>
</organism>